<dbReference type="InterPro" id="IPR036412">
    <property type="entry name" value="HAD-like_sf"/>
</dbReference>
<dbReference type="FunFam" id="1.10.260.80:FF:000001">
    <property type="entry name" value="Haloacid dehalogenase-like hydrolase domain-containing protein"/>
    <property type="match status" value="1"/>
</dbReference>
<dbReference type="PANTHER" id="PTHR43885:SF1">
    <property type="entry name" value="SUPERFAMILY HYDROLASE, PUTATIVE (AFU_ORTHOLOGUE AFUA_4G13290)-RELATED"/>
    <property type="match status" value="1"/>
</dbReference>
<dbReference type="Gene3D" id="1.10.260.80">
    <property type="match status" value="1"/>
</dbReference>
<reference evidence="1" key="1">
    <citation type="submission" date="2022-02" db="EMBL/GenBank/DDBJ databases">
        <authorList>
            <person name="Henning P.M."/>
            <person name="McCubbin A.G."/>
            <person name="Shore J.S."/>
        </authorList>
    </citation>
    <scope>NUCLEOTIDE SEQUENCE</scope>
    <source>
        <strain evidence="1">F60SS</strain>
        <tissue evidence="1">Leaves</tissue>
    </source>
</reference>
<gene>
    <name evidence="1" type="ORF">Tsubulata_014252</name>
</gene>
<dbReference type="GO" id="GO:0009507">
    <property type="term" value="C:chloroplast"/>
    <property type="evidence" value="ECO:0007669"/>
    <property type="project" value="TreeGrafter"/>
</dbReference>
<comment type="caution">
    <text evidence="1">The sequence shown here is derived from an EMBL/GenBank/DDBJ whole genome shotgun (WGS) entry which is preliminary data.</text>
</comment>
<evidence type="ECO:0000313" key="2">
    <source>
        <dbReference type="Proteomes" id="UP001141552"/>
    </source>
</evidence>
<name>A0A9Q0JGL8_9ROSI</name>
<dbReference type="SUPFAM" id="SSF56784">
    <property type="entry name" value="HAD-like"/>
    <property type="match status" value="1"/>
</dbReference>
<dbReference type="EMBL" id="JAKUCV010002650">
    <property type="protein sequence ID" value="KAJ4841891.1"/>
    <property type="molecule type" value="Genomic_DNA"/>
</dbReference>
<dbReference type="AlphaFoldDB" id="A0A9Q0JGL8"/>
<evidence type="ECO:0000313" key="1">
    <source>
        <dbReference type="EMBL" id="KAJ4841891.1"/>
    </source>
</evidence>
<dbReference type="PANTHER" id="PTHR43885">
    <property type="entry name" value="HALOACID DEHALOGENASE-LIKE HYDROLASE"/>
    <property type="match status" value="1"/>
</dbReference>
<dbReference type="OrthoDB" id="426235at2759"/>
<protein>
    <submittedName>
        <fullName evidence="1">Uncharacterized protein</fullName>
    </submittedName>
</protein>
<accession>A0A9Q0JGL8</accession>
<dbReference type="Gene3D" id="3.40.50.1000">
    <property type="entry name" value="HAD superfamily/HAD-like"/>
    <property type="match status" value="1"/>
</dbReference>
<dbReference type="InterPro" id="IPR023214">
    <property type="entry name" value="HAD_sf"/>
</dbReference>
<keyword evidence="2" id="KW-1185">Reference proteome</keyword>
<proteinExistence type="predicted"/>
<dbReference type="Proteomes" id="UP001141552">
    <property type="component" value="Unassembled WGS sequence"/>
</dbReference>
<sequence>MSSPTLASKSRLRGVIFDMDGTLTVPAIDFTAMYKAVLGEAEYRRIRSQNPSGIDILHHIEHWPPEKQRRAYEIIVDFERQGLERLQIMPGLSSAPKPPMHLASALIVLWFGSEGAMIVVWCCRCSGTLPVSRFQEY</sequence>
<reference evidence="1" key="2">
    <citation type="journal article" date="2023" name="Plants (Basel)">
        <title>Annotation of the Turnera subulata (Passifloraceae) Draft Genome Reveals the S-Locus Evolved after the Divergence of Turneroideae from Passifloroideae in a Stepwise Manner.</title>
        <authorList>
            <person name="Henning P.M."/>
            <person name="Roalson E.H."/>
            <person name="Mir W."/>
            <person name="McCubbin A.G."/>
            <person name="Shore J.S."/>
        </authorList>
    </citation>
    <scope>NUCLEOTIDE SEQUENCE</scope>
    <source>
        <strain evidence="1">F60SS</strain>
    </source>
</reference>
<organism evidence="1 2">
    <name type="scientific">Turnera subulata</name>
    <dbReference type="NCBI Taxonomy" id="218843"/>
    <lineage>
        <taxon>Eukaryota</taxon>
        <taxon>Viridiplantae</taxon>
        <taxon>Streptophyta</taxon>
        <taxon>Embryophyta</taxon>
        <taxon>Tracheophyta</taxon>
        <taxon>Spermatophyta</taxon>
        <taxon>Magnoliopsida</taxon>
        <taxon>eudicotyledons</taxon>
        <taxon>Gunneridae</taxon>
        <taxon>Pentapetalae</taxon>
        <taxon>rosids</taxon>
        <taxon>fabids</taxon>
        <taxon>Malpighiales</taxon>
        <taxon>Passifloraceae</taxon>
        <taxon>Turnera</taxon>
    </lineage>
</organism>